<dbReference type="EMBL" id="CACTIH010001903">
    <property type="protein sequence ID" value="CAA2968300.1"/>
    <property type="molecule type" value="Genomic_DNA"/>
</dbReference>
<protein>
    <submittedName>
        <fullName evidence="3">UDP-glycosyltransferase 83A1-like</fullName>
    </submittedName>
</protein>
<evidence type="ECO:0000256" key="2">
    <source>
        <dbReference type="ARBA" id="ARBA00022679"/>
    </source>
</evidence>
<sequence length="457" mass="51584">MKRMKSPHVMLIPYPAQGHVIPLMELAVRLVNYGCKVTFVNTEFIHERVIKALPETDNIQEIIQMVSIPDGLESSDDRSDIGKQTESIFAVMPGELMALIEQINGSESDKITCLIADATMGCALEVAEKMGIKNVAFWPAAATQFAQLFKIPKLIDNGIIDSDGIPMQNQIIQFSPAMPIIKTMELSWNCFNDELTAKIIFKLMVQILNPVKSADRIICNSSSWLESGTFASFPDFIPIGPLLASYRHGKSAGNFWKEDSGSLAWLDQQPPNSVIYVAFGSFTIFDQNQFEELAIGLELTNRPFLWVVRENIIEDISNAYPMGFNERVHRRGRMVSWAPQQKVLSHPSVACFISHCGWNSTIEGISNGIPFLCWPYFADQLFNRSYICDYLKIGLGFNKDDSGIIRREEIKNKLEQLLSDGRFKERVLDLQTKIQNSVREGGSSYENFIDFVAWIKD</sequence>
<comment type="caution">
    <text evidence="3">The sequence shown here is derived from an EMBL/GenBank/DDBJ whole genome shotgun (WGS) entry which is preliminary data.</text>
</comment>
<evidence type="ECO:0000313" key="4">
    <source>
        <dbReference type="Proteomes" id="UP000594638"/>
    </source>
</evidence>
<keyword evidence="2" id="KW-0808">Transferase</keyword>
<dbReference type="InterPro" id="IPR002213">
    <property type="entry name" value="UDP_glucos_trans"/>
</dbReference>
<dbReference type="GO" id="GO:0080043">
    <property type="term" value="F:quercetin 3-O-glucosyltransferase activity"/>
    <property type="evidence" value="ECO:0007669"/>
    <property type="project" value="TreeGrafter"/>
</dbReference>
<dbReference type="Proteomes" id="UP000594638">
    <property type="component" value="Unassembled WGS sequence"/>
</dbReference>
<dbReference type="CDD" id="cd03784">
    <property type="entry name" value="GT1_Gtf-like"/>
    <property type="match status" value="1"/>
</dbReference>
<proteinExistence type="inferred from homology"/>
<keyword evidence="4" id="KW-1185">Reference proteome</keyword>
<dbReference type="PANTHER" id="PTHR11926">
    <property type="entry name" value="GLUCOSYL/GLUCURONOSYL TRANSFERASES"/>
    <property type="match status" value="1"/>
</dbReference>
<dbReference type="FunFam" id="3.40.50.2000:FF:000061">
    <property type="entry name" value="UDP-glycosyltransferase 83A1"/>
    <property type="match status" value="1"/>
</dbReference>
<name>A0A8S0QH43_OLEEU</name>
<dbReference type="OrthoDB" id="5835829at2759"/>
<dbReference type="FunFam" id="3.40.50.2000:FF:000108">
    <property type="entry name" value="UDP-glycosyltransferase 83A1"/>
    <property type="match status" value="1"/>
</dbReference>
<dbReference type="AlphaFoldDB" id="A0A8S0QH43"/>
<dbReference type="PANTHER" id="PTHR11926:SF1412">
    <property type="entry name" value="UDP-GLYCOSYLTRANSFERASE 83A1-LIKE"/>
    <property type="match status" value="1"/>
</dbReference>
<dbReference type="GO" id="GO:0080044">
    <property type="term" value="F:quercetin 7-O-glucosyltransferase activity"/>
    <property type="evidence" value="ECO:0007669"/>
    <property type="project" value="TreeGrafter"/>
</dbReference>
<evidence type="ECO:0000256" key="1">
    <source>
        <dbReference type="ARBA" id="ARBA00009995"/>
    </source>
</evidence>
<dbReference type="Gene3D" id="3.40.50.2000">
    <property type="entry name" value="Glycogen Phosphorylase B"/>
    <property type="match status" value="2"/>
</dbReference>
<accession>A0A8S0QH43</accession>
<dbReference type="Pfam" id="PF00201">
    <property type="entry name" value="UDPGT"/>
    <property type="match status" value="1"/>
</dbReference>
<comment type="similarity">
    <text evidence="1">Belongs to the UDP-glycosyltransferase family.</text>
</comment>
<dbReference type="SUPFAM" id="SSF53756">
    <property type="entry name" value="UDP-Glycosyltransferase/glycogen phosphorylase"/>
    <property type="match status" value="1"/>
</dbReference>
<gene>
    <name evidence="3" type="ORF">OLEA9_A070508</name>
</gene>
<dbReference type="Gramene" id="OE9A070508T1">
    <property type="protein sequence ID" value="OE9A070508C1"/>
    <property type="gene ID" value="OE9A070508"/>
</dbReference>
<evidence type="ECO:0000313" key="3">
    <source>
        <dbReference type="EMBL" id="CAA2968300.1"/>
    </source>
</evidence>
<organism evidence="3 4">
    <name type="scientific">Olea europaea subsp. europaea</name>
    <dbReference type="NCBI Taxonomy" id="158383"/>
    <lineage>
        <taxon>Eukaryota</taxon>
        <taxon>Viridiplantae</taxon>
        <taxon>Streptophyta</taxon>
        <taxon>Embryophyta</taxon>
        <taxon>Tracheophyta</taxon>
        <taxon>Spermatophyta</taxon>
        <taxon>Magnoliopsida</taxon>
        <taxon>eudicotyledons</taxon>
        <taxon>Gunneridae</taxon>
        <taxon>Pentapetalae</taxon>
        <taxon>asterids</taxon>
        <taxon>lamiids</taxon>
        <taxon>Lamiales</taxon>
        <taxon>Oleaceae</taxon>
        <taxon>Oleeae</taxon>
        <taxon>Olea</taxon>
    </lineage>
</organism>
<reference evidence="3 4" key="1">
    <citation type="submission" date="2019-12" db="EMBL/GenBank/DDBJ databases">
        <authorList>
            <person name="Alioto T."/>
            <person name="Alioto T."/>
            <person name="Gomez Garrido J."/>
        </authorList>
    </citation>
    <scope>NUCLEOTIDE SEQUENCE [LARGE SCALE GENOMIC DNA]</scope>
</reference>